<reference evidence="1" key="2">
    <citation type="submission" date="2022-06" db="UniProtKB">
        <authorList>
            <consortium name="EnsemblMetazoa"/>
        </authorList>
    </citation>
    <scope>IDENTIFICATION</scope>
</reference>
<sequence length="198" mass="23909">MVGKYLSKLESGNFIDELVNKPTPKCSSFYWNNYNKYKVFIPTKNRLMYFNIEEYKARDKINTKLELKEQWRLATKNVCLAVGKNEIDKKVRRKIKELQICLSNKRRQLRLNNKKNDQFSIPLKSCKYYVLLVYDVKDIEHVQDKDRYKHATFCERIWLSDDEDQELIDLFDTTFEVIAKRFSNDSKHKVFCYNRAIY</sequence>
<dbReference type="RefSeq" id="XP_001944279.1">
    <property type="nucleotide sequence ID" value="XM_001944244.3"/>
</dbReference>
<reference evidence="2" key="1">
    <citation type="submission" date="2010-06" db="EMBL/GenBank/DDBJ databases">
        <authorList>
            <person name="Jiang H."/>
            <person name="Abraham K."/>
            <person name="Ali S."/>
            <person name="Alsbrooks S.L."/>
            <person name="Anim B.N."/>
            <person name="Anosike U.S."/>
            <person name="Attaway T."/>
            <person name="Bandaranaike D.P."/>
            <person name="Battles P.K."/>
            <person name="Bell S.N."/>
            <person name="Bell A.V."/>
            <person name="Beltran B."/>
            <person name="Bickham C."/>
            <person name="Bustamante Y."/>
            <person name="Caleb T."/>
            <person name="Canada A."/>
            <person name="Cardenas V."/>
            <person name="Carter K."/>
            <person name="Chacko J."/>
            <person name="Chandrabose M.N."/>
            <person name="Chavez D."/>
            <person name="Chavez A."/>
            <person name="Chen L."/>
            <person name="Chu H.-S."/>
            <person name="Claassen K.J."/>
            <person name="Cockrell R."/>
            <person name="Collins M."/>
            <person name="Cooper J.A."/>
            <person name="Cree A."/>
            <person name="Curry S.M."/>
            <person name="Da Y."/>
            <person name="Dao M.D."/>
            <person name="Das B."/>
            <person name="Davila M.-L."/>
            <person name="Davy-Carroll L."/>
            <person name="Denson S."/>
            <person name="Dinh H."/>
            <person name="Ebong V.E."/>
            <person name="Edwards J.R."/>
            <person name="Egan A."/>
            <person name="El-Daye J."/>
            <person name="Escobedo L."/>
            <person name="Fernandez S."/>
            <person name="Fernando P.R."/>
            <person name="Flagg N."/>
            <person name="Forbes L.D."/>
            <person name="Fowler R.G."/>
            <person name="Fu Q."/>
            <person name="Gabisi R.A."/>
            <person name="Ganer J."/>
            <person name="Garbino Pronczuk A."/>
            <person name="Garcia R.M."/>
            <person name="Garner T."/>
            <person name="Garrett T.E."/>
            <person name="Gonzalez D.A."/>
            <person name="Hamid H."/>
            <person name="Hawkins E.S."/>
            <person name="Hirani K."/>
            <person name="Hogues M.E."/>
            <person name="Hollins B."/>
            <person name="Hsiao C.-H."/>
            <person name="Jabil R."/>
            <person name="James M.L."/>
            <person name="Jhangiani S.N."/>
            <person name="Johnson B."/>
            <person name="Johnson Q."/>
            <person name="Joshi V."/>
            <person name="Kalu J.B."/>
            <person name="Kam C."/>
            <person name="Kashfia A."/>
            <person name="Keebler J."/>
            <person name="Kisamo H."/>
            <person name="Kovar C.L."/>
            <person name="Lago L.A."/>
            <person name="Lai C.-Y."/>
            <person name="Laidlaw J."/>
            <person name="Lara F."/>
            <person name="Le T.-K."/>
            <person name="Lee S.L."/>
            <person name="Legall F.H."/>
            <person name="Lemon S.J."/>
            <person name="Lewis L.R."/>
            <person name="Li B."/>
            <person name="Liu Y."/>
            <person name="Liu Y.-S."/>
            <person name="Lopez J."/>
            <person name="Lozado R.J."/>
            <person name="Lu J."/>
            <person name="Madu R.C."/>
            <person name="Maheshwari M."/>
            <person name="Maheshwari R."/>
            <person name="Malloy K."/>
            <person name="Martinez E."/>
            <person name="Mathew T."/>
            <person name="Mercado I.C."/>
            <person name="Mercado C."/>
            <person name="Meyer B."/>
            <person name="Montgomery K."/>
            <person name="Morgan M.B."/>
            <person name="Munidasa M."/>
            <person name="Nazareth L.V."/>
            <person name="Nelson J."/>
            <person name="Ng B.M."/>
            <person name="Nguyen N.B."/>
            <person name="Nguyen P.Q."/>
            <person name="Nguyen T."/>
            <person name="Obregon M."/>
            <person name="Okwuonu G.O."/>
            <person name="Onwere C.G."/>
            <person name="Orozco G."/>
            <person name="Parra A."/>
            <person name="Patel S."/>
            <person name="Patil S."/>
            <person name="Perez A."/>
            <person name="Perez Y."/>
            <person name="Pham C."/>
            <person name="Primus E.L."/>
            <person name="Pu L.-L."/>
            <person name="Puazo M."/>
            <person name="Qin X."/>
            <person name="Quiroz J.B."/>
            <person name="Reese J."/>
            <person name="Richards S."/>
            <person name="Rives C.M."/>
            <person name="Robberts R."/>
            <person name="Ruiz S.J."/>
            <person name="Ruiz M.J."/>
            <person name="Santibanez J."/>
            <person name="Schneider B.W."/>
            <person name="Sisson I."/>
            <person name="Smith M."/>
            <person name="Sodergren E."/>
            <person name="Song X.-Z."/>
            <person name="Song B.B."/>
            <person name="Summersgill H."/>
            <person name="Thelus R."/>
            <person name="Thornton R.D."/>
            <person name="Trejos Z.Y."/>
            <person name="Usmani K."/>
            <person name="Vattathil S."/>
            <person name="Villasana D."/>
            <person name="Walker D.L."/>
            <person name="Wang S."/>
            <person name="Wang K."/>
            <person name="White C.S."/>
            <person name="Williams A.C."/>
            <person name="Williamson J."/>
            <person name="Wilson K."/>
            <person name="Woghiren I.O."/>
            <person name="Woodworth J.R."/>
            <person name="Worley K.C."/>
            <person name="Wright R.A."/>
            <person name="Wu W."/>
            <person name="Young L."/>
            <person name="Zhang L."/>
            <person name="Zhang J."/>
            <person name="Zhu Y."/>
            <person name="Muzny D.M."/>
            <person name="Weinstock G."/>
            <person name="Gibbs R.A."/>
        </authorList>
    </citation>
    <scope>NUCLEOTIDE SEQUENCE [LARGE SCALE GENOMIC DNA]</scope>
    <source>
        <strain evidence="2">LSR1</strain>
    </source>
</reference>
<dbReference type="Proteomes" id="UP000007819">
    <property type="component" value="Chromosome A2"/>
</dbReference>
<organism evidence="1 2">
    <name type="scientific">Acyrthosiphon pisum</name>
    <name type="common">Pea aphid</name>
    <dbReference type="NCBI Taxonomy" id="7029"/>
    <lineage>
        <taxon>Eukaryota</taxon>
        <taxon>Metazoa</taxon>
        <taxon>Ecdysozoa</taxon>
        <taxon>Arthropoda</taxon>
        <taxon>Hexapoda</taxon>
        <taxon>Insecta</taxon>
        <taxon>Pterygota</taxon>
        <taxon>Neoptera</taxon>
        <taxon>Paraneoptera</taxon>
        <taxon>Hemiptera</taxon>
        <taxon>Sternorrhyncha</taxon>
        <taxon>Aphidomorpha</taxon>
        <taxon>Aphidoidea</taxon>
        <taxon>Aphididae</taxon>
        <taxon>Macrosiphini</taxon>
        <taxon>Acyrthosiphon</taxon>
    </lineage>
</organism>
<dbReference type="GeneID" id="100165230"/>
<accession>A0A8R1W434</accession>
<name>A0A8R1W434_ACYPI</name>
<protein>
    <submittedName>
        <fullName evidence="1">Uncharacterized protein</fullName>
    </submittedName>
</protein>
<evidence type="ECO:0000313" key="2">
    <source>
        <dbReference type="Proteomes" id="UP000007819"/>
    </source>
</evidence>
<keyword evidence="2" id="KW-1185">Reference proteome</keyword>
<dbReference type="OrthoDB" id="6608825at2759"/>
<dbReference type="AlphaFoldDB" id="A0A8R1W434"/>
<evidence type="ECO:0000313" key="1">
    <source>
        <dbReference type="EnsemblMetazoa" id="XP_001944279.1"/>
    </source>
</evidence>
<dbReference type="KEGG" id="api:100165230"/>
<proteinExistence type="predicted"/>
<dbReference type="EnsemblMetazoa" id="XM_001944244.4">
    <property type="protein sequence ID" value="XP_001944279.1"/>
    <property type="gene ID" value="LOC100165230"/>
</dbReference>